<dbReference type="AlphaFoldDB" id="A0A1H5ZA59"/>
<dbReference type="GO" id="GO:0009425">
    <property type="term" value="C:bacterial-type flagellum basal body"/>
    <property type="evidence" value="ECO:0007669"/>
    <property type="project" value="UniProtKB-SubCell"/>
</dbReference>
<dbReference type="GO" id="GO:0071978">
    <property type="term" value="P:bacterial-type flagellum-dependent swarming motility"/>
    <property type="evidence" value="ECO:0007669"/>
    <property type="project" value="TreeGrafter"/>
</dbReference>
<evidence type="ECO:0000256" key="3">
    <source>
        <dbReference type="ARBA" id="ARBA00023143"/>
    </source>
</evidence>
<dbReference type="InterPro" id="IPR010930">
    <property type="entry name" value="Flg_bb/hook_C_dom"/>
</dbReference>
<dbReference type="OrthoDB" id="9813951at2"/>
<organism evidence="6 7">
    <name type="scientific">Thalassococcus halodurans</name>
    <dbReference type="NCBI Taxonomy" id="373675"/>
    <lineage>
        <taxon>Bacteria</taxon>
        <taxon>Pseudomonadati</taxon>
        <taxon>Pseudomonadota</taxon>
        <taxon>Alphaproteobacteria</taxon>
        <taxon>Rhodobacterales</taxon>
        <taxon>Roseobacteraceae</taxon>
        <taxon>Thalassococcus</taxon>
    </lineage>
</organism>
<dbReference type="PANTHER" id="PTHR30435">
    <property type="entry name" value="FLAGELLAR PROTEIN"/>
    <property type="match status" value="1"/>
</dbReference>
<proteinExistence type="inferred from homology"/>
<keyword evidence="7" id="KW-1185">Reference proteome</keyword>
<evidence type="ECO:0000256" key="2">
    <source>
        <dbReference type="ARBA" id="ARBA00009677"/>
    </source>
</evidence>
<dbReference type="NCBIfam" id="NF009275">
    <property type="entry name" value="PRK12632.1"/>
    <property type="match status" value="1"/>
</dbReference>
<comment type="subcellular location">
    <subcellularLocation>
        <location evidence="1">Bacterial flagellum basal body</location>
    </subcellularLocation>
</comment>
<dbReference type="Proteomes" id="UP000236752">
    <property type="component" value="Unassembled WGS sequence"/>
</dbReference>
<keyword evidence="6" id="KW-0966">Cell projection</keyword>
<accession>A0A1H5ZA59</accession>
<name>A0A1H5ZA59_9RHOB</name>
<evidence type="ECO:0000259" key="5">
    <source>
        <dbReference type="Pfam" id="PF06429"/>
    </source>
</evidence>
<dbReference type="RefSeq" id="WP_103910801.1">
    <property type="nucleotide sequence ID" value="NZ_FNUZ01000003.1"/>
</dbReference>
<evidence type="ECO:0000259" key="4">
    <source>
        <dbReference type="Pfam" id="PF00460"/>
    </source>
</evidence>
<evidence type="ECO:0000313" key="6">
    <source>
        <dbReference type="EMBL" id="SEG33182.1"/>
    </source>
</evidence>
<gene>
    <name evidence="6" type="ORF">SAMN04488045_2504</name>
</gene>
<keyword evidence="6" id="KW-0282">Flagellum</keyword>
<dbReference type="Pfam" id="PF06429">
    <property type="entry name" value="Flg_bbr_C"/>
    <property type="match status" value="1"/>
</dbReference>
<dbReference type="Pfam" id="PF00460">
    <property type="entry name" value="Flg_bb_rod"/>
    <property type="match status" value="1"/>
</dbReference>
<comment type="similarity">
    <text evidence="2">Belongs to the flagella basal body rod proteins family.</text>
</comment>
<reference evidence="6 7" key="1">
    <citation type="submission" date="2016-10" db="EMBL/GenBank/DDBJ databases">
        <authorList>
            <person name="de Groot N.N."/>
        </authorList>
    </citation>
    <scope>NUCLEOTIDE SEQUENCE [LARGE SCALE GENOMIC DNA]</scope>
    <source>
        <strain evidence="6 7">DSM 26915</strain>
    </source>
</reference>
<evidence type="ECO:0000313" key="7">
    <source>
        <dbReference type="Proteomes" id="UP000236752"/>
    </source>
</evidence>
<dbReference type="PANTHER" id="PTHR30435:SF19">
    <property type="entry name" value="FLAGELLAR BASAL-BODY ROD PROTEIN FLGG"/>
    <property type="match status" value="1"/>
</dbReference>
<protein>
    <submittedName>
        <fullName evidence="6">Flagellar basal-body rod protein FlgC</fullName>
    </submittedName>
</protein>
<keyword evidence="6" id="KW-0969">Cilium</keyword>
<dbReference type="EMBL" id="FNUZ01000003">
    <property type="protein sequence ID" value="SEG33182.1"/>
    <property type="molecule type" value="Genomic_DNA"/>
</dbReference>
<keyword evidence="3" id="KW-0975">Bacterial flagellum</keyword>
<feature type="domain" description="Flagellar basal body rod protein N-terminal" evidence="4">
    <location>
        <begin position="10"/>
        <end position="38"/>
    </location>
</feature>
<evidence type="ECO:0000256" key="1">
    <source>
        <dbReference type="ARBA" id="ARBA00004117"/>
    </source>
</evidence>
<dbReference type="InterPro" id="IPR001444">
    <property type="entry name" value="Flag_bb_rod_N"/>
</dbReference>
<sequence>MNDFSNAIKVTASGLHAQATRLRHLSENIANADTPGYQRKTVVFEAVRASAGEPTTVSTGPVLLDPTDGERIFEPGHPLADESGFYEGSNVNLLIEMADSREAQRTYEANLKMFEQTKEMARGLYDLLRR</sequence>
<feature type="domain" description="Flagellar basal-body/hook protein C-terminal" evidence="5">
    <location>
        <begin position="83"/>
        <end position="122"/>
    </location>
</feature>